<dbReference type="SUPFAM" id="SSF48403">
    <property type="entry name" value="Ankyrin repeat"/>
    <property type="match status" value="1"/>
</dbReference>
<dbReference type="InterPro" id="IPR036770">
    <property type="entry name" value="Ankyrin_rpt-contain_sf"/>
</dbReference>
<protein>
    <recommendedName>
        <fullName evidence="2">non-specific serine/threonine protein kinase</fullName>
        <ecNumber evidence="2">2.7.11.1</ecNumber>
    </recommendedName>
</protein>
<evidence type="ECO:0000259" key="13">
    <source>
        <dbReference type="PROSITE" id="PS50011"/>
    </source>
</evidence>
<name>A0A7J7GK57_CAMSI</name>
<comment type="catalytic activity">
    <reaction evidence="10">
        <text>L-seryl-[protein] + ATP = O-phospho-L-seryl-[protein] + ADP + H(+)</text>
        <dbReference type="Rhea" id="RHEA:17989"/>
        <dbReference type="Rhea" id="RHEA-COMP:9863"/>
        <dbReference type="Rhea" id="RHEA-COMP:11604"/>
        <dbReference type="ChEBI" id="CHEBI:15378"/>
        <dbReference type="ChEBI" id="CHEBI:29999"/>
        <dbReference type="ChEBI" id="CHEBI:30616"/>
        <dbReference type="ChEBI" id="CHEBI:83421"/>
        <dbReference type="ChEBI" id="CHEBI:456216"/>
        <dbReference type="EC" id="2.7.11.1"/>
    </reaction>
</comment>
<keyword evidence="8 11" id="KW-0040">ANK repeat</keyword>
<evidence type="ECO:0000313" key="15">
    <source>
        <dbReference type="Proteomes" id="UP000593564"/>
    </source>
</evidence>
<keyword evidence="5" id="KW-0547">Nucleotide-binding</keyword>
<evidence type="ECO:0000256" key="6">
    <source>
        <dbReference type="ARBA" id="ARBA00022777"/>
    </source>
</evidence>
<evidence type="ECO:0000256" key="1">
    <source>
        <dbReference type="ARBA" id="ARBA00005843"/>
    </source>
</evidence>
<evidence type="ECO:0000256" key="11">
    <source>
        <dbReference type="PROSITE-ProRule" id="PRU00023"/>
    </source>
</evidence>
<dbReference type="GO" id="GO:0005737">
    <property type="term" value="C:cytoplasm"/>
    <property type="evidence" value="ECO:0007669"/>
    <property type="project" value="UniProtKB-ARBA"/>
</dbReference>
<dbReference type="InterPro" id="IPR011009">
    <property type="entry name" value="Kinase-like_dom_sf"/>
</dbReference>
<evidence type="ECO:0000256" key="8">
    <source>
        <dbReference type="ARBA" id="ARBA00023043"/>
    </source>
</evidence>
<dbReference type="InterPro" id="IPR002110">
    <property type="entry name" value="Ankyrin_rpt"/>
</dbReference>
<evidence type="ECO:0000256" key="7">
    <source>
        <dbReference type="ARBA" id="ARBA00022840"/>
    </source>
</evidence>
<keyword evidence="6" id="KW-0418">Kinase</keyword>
<dbReference type="Pfam" id="PF12796">
    <property type="entry name" value="Ank_2"/>
    <property type="match status" value="1"/>
</dbReference>
<dbReference type="InterPro" id="IPR000719">
    <property type="entry name" value="Prot_kinase_dom"/>
</dbReference>
<keyword evidence="7" id="KW-0067">ATP-binding</keyword>
<dbReference type="Gene3D" id="1.25.40.20">
    <property type="entry name" value="Ankyrin repeat-containing domain"/>
    <property type="match status" value="1"/>
</dbReference>
<dbReference type="SMART" id="SM00248">
    <property type="entry name" value="ANK"/>
    <property type="match status" value="1"/>
</dbReference>
<comment type="similarity">
    <text evidence="1">Belongs to the protein kinase superfamily. TKL Ser/Thr protein kinase family.</text>
</comment>
<dbReference type="GO" id="GO:0004674">
    <property type="term" value="F:protein serine/threonine kinase activity"/>
    <property type="evidence" value="ECO:0007669"/>
    <property type="project" value="UniProtKB-EC"/>
</dbReference>
<dbReference type="PANTHER" id="PTHR44329:SF289">
    <property type="entry name" value="SERINE_THREONINE-PROTEIN KINASE VIK"/>
    <property type="match status" value="1"/>
</dbReference>
<dbReference type="InterPro" id="IPR001245">
    <property type="entry name" value="Ser-Thr/Tyr_kinase_cat_dom"/>
</dbReference>
<keyword evidence="15" id="KW-1185">Reference proteome</keyword>
<evidence type="ECO:0000256" key="3">
    <source>
        <dbReference type="ARBA" id="ARBA00022679"/>
    </source>
</evidence>
<dbReference type="InterPro" id="IPR008271">
    <property type="entry name" value="Ser/Thr_kinase_AS"/>
</dbReference>
<feature type="region of interest" description="Disordered" evidence="12">
    <location>
        <begin position="1"/>
        <end position="20"/>
    </location>
</feature>
<evidence type="ECO:0000256" key="4">
    <source>
        <dbReference type="ARBA" id="ARBA00022737"/>
    </source>
</evidence>
<evidence type="ECO:0000256" key="5">
    <source>
        <dbReference type="ARBA" id="ARBA00022741"/>
    </source>
</evidence>
<dbReference type="Gene3D" id="1.10.510.10">
    <property type="entry name" value="Transferase(Phosphotransferase) domain 1"/>
    <property type="match status" value="1"/>
</dbReference>
<evidence type="ECO:0000256" key="10">
    <source>
        <dbReference type="ARBA" id="ARBA00048679"/>
    </source>
</evidence>
<gene>
    <name evidence="14" type="ORF">HYC85_021011</name>
</gene>
<feature type="compositionally biased region" description="Low complexity" evidence="12">
    <location>
        <begin position="1"/>
        <end position="12"/>
    </location>
</feature>
<evidence type="ECO:0000256" key="9">
    <source>
        <dbReference type="ARBA" id="ARBA00047899"/>
    </source>
</evidence>
<accession>A0A7J7GK57</accession>
<reference evidence="14 15" key="2">
    <citation type="submission" date="2020-07" db="EMBL/GenBank/DDBJ databases">
        <title>Genome assembly of wild tea tree DASZ reveals pedigree and selection history of tea varieties.</title>
        <authorList>
            <person name="Zhang W."/>
        </authorList>
    </citation>
    <scope>NUCLEOTIDE SEQUENCE [LARGE SCALE GENOMIC DNA]</scope>
    <source>
        <strain evidence="15">cv. G240</strain>
        <tissue evidence="14">Leaf</tissue>
    </source>
</reference>
<comment type="catalytic activity">
    <reaction evidence="9">
        <text>L-threonyl-[protein] + ATP = O-phospho-L-threonyl-[protein] + ADP + H(+)</text>
        <dbReference type="Rhea" id="RHEA:46608"/>
        <dbReference type="Rhea" id="RHEA-COMP:11060"/>
        <dbReference type="Rhea" id="RHEA-COMP:11605"/>
        <dbReference type="ChEBI" id="CHEBI:15378"/>
        <dbReference type="ChEBI" id="CHEBI:30013"/>
        <dbReference type="ChEBI" id="CHEBI:30616"/>
        <dbReference type="ChEBI" id="CHEBI:61977"/>
        <dbReference type="ChEBI" id="CHEBI:456216"/>
        <dbReference type="EC" id="2.7.11.1"/>
    </reaction>
</comment>
<organism evidence="14 15">
    <name type="scientific">Camellia sinensis</name>
    <name type="common">Tea plant</name>
    <name type="synonym">Thea sinensis</name>
    <dbReference type="NCBI Taxonomy" id="4442"/>
    <lineage>
        <taxon>Eukaryota</taxon>
        <taxon>Viridiplantae</taxon>
        <taxon>Streptophyta</taxon>
        <taxon>Embryophyta</taxon>
        <taxon>Tracheophyta</taxon>
        <taxon>Spermatophyta</taxon>
        <taxon>Magnoliopsida</taxon>
        <taxon>eudicotyledons</taxon>
        <taxon>Gunneridae</taxon>
        <taxon>Pentapetalae</taxon>
        <taxon>asterids</taxon>
        <taxon>Ericales</taxon>
        <taxon>Theaceae</taxon>
        <taxon>Camellia</taxon>
    </lineage>
</organism>
<evidence type="ECO:0000256" key="2">
    <source>
        <dbReference type="ARBA" id="ARBA00012513"/>
    </source>
</evidence>
<dbReference type="CDD" id="cd13999">
    <property type="entry name" value="STKc_MAP3K-like"/>
    <property type="match status" value="1"/>
</dbReference>
<dbReference type="Proteomes" id="UP000593564">
    <property type="component" value="Unassembled WGS sequence"/>
</dbReference>
<dbReference type="AlphaFoldDB" id="A0A7J7GK57"/>
<dbReference type="Pfam" id="PF07714">
    <property type="entry name" value="PK_Tyr_Ser-Thr"/>
    <property type="match status" value="1"/>
</dbReference>
<proteinExistence type="inferred from homology"/>
<keyword evidence="3" id="KW-0808">Transferase</keyword>
<feature type="repeat" description="ANK" evidence="11">
    <location>
        <begin position="59"/>
        <end position="91"/>
    </location>
</feature>
<evidence type="ECO:0000256" key="12">
    <source>
        <dbReference type="SAM" id="MobiDB-lite"/>
    </source>
</evidence>
<dbReference type="SMART" id="SM00220">
    <property type="entry name" value="S_TKc"/>
    <property type="match status" value="1"/>
</dbReference>
<dbReference type="FunFam" id="1.10.510.10:FF:000355">
    <property type="entry name" value="Integrin-linked protein kinase family"/>
    <property type="match status" value="1"/>
</dbReference>
<dbReference type="SUPFAM" id="SSF56112">
    <property type="entry name" value="Protein kinase-like (PK-like)"/>
    <property type="match status" value="1"/>
</dbReference>
<dbReference type="EMBL" id="JACBKZ010000010">
    <property type="protein sequence ID" value="KAF5939844.1"/>
    <property type="molecule type" value="Genomic_DNA"/>
</dbReference>
<dbReference type="PIRSF" id="PIRSF000654">
    <property type="entry name" value="Integrin-linked_kinase"/>
    <property type="match status" value="1"/>
</dbReference>
<evidence type="ECO:0000313" key="14">
    <source>
        <dbReference type="EMBL" id="KAF5939844.1"/>
    </source>
</evidence>
<dbReference type="FunFam" id="3.30.200.20:FF:000180">
    <property type="entry name" value="serine/threonine-protein kinase STY46-like"/>
    <property type="match status" value="1"/>
</dbReference>
<reference evidence="15" key="1">
    <citation type="journal article" date="2020" name="Nat. Commun.">
        <title>Genome assembly of wild tea tree DASZ reveals pedigree and selection history of tea varieties.</title>
        <authorList>
            <person name="Zhang W."/>
            <person name="Zhang Y."/>
            <person name="Qiu H."/>
            <person name="Guo Y."/>
            <person name="Wan H."/>
            <person name="Zhang X."/>
            <person name="Scossa F."/>
            <person name="Alseekh S."/>
            <person name="Zhang Q."/>
            <person name="Wang P."/>
            <person name="Xu L."/>
            <person name="Schmidt M.H."/>
            <person name="Jia X."/>
            <person name="Li D."/>
            <person name="Zhu A."/>
            <person name="Guo F."/>
            <person name="Chen W."/>
            <person name="Ni D."/>
            <person name="Usadel B."/>
            <person name="Fernie A.R."/>
            <person name="Wen W."/>
        </authorList>
    </citation>
    <scope>NUCLEOTIDE SEQUENCE [LARGE SCALE GENOMIC DNA]</scope>
    <source>
        <strain evidence="15">cv. G240</strain>
    </source>
</reference>
<dbReference type="PROSITE" id="PS50297">
    <property type="entry name" value="ANK_REP_REGION"/>
    <property type="match status" value="1"/>
</dbReference>
<dbReference type="InterPro" id="IPR051681">
    <property type="entry name" value="Ser/Thr_Kinases-Pseudokinases"/>
</dbReference>
<dbReference type="PROSITE" id="PS50088">
    <property type="entry name" value="ANK_REPEAT"/>
    <property type="match status" value="1"/>
</dbReference>
<dbReference type="PRINTS" id="PR00109">
    <property type="entry name" value="TYRKINASE"/>
</dbReference>
<dbReference type="PROSITE" id="PS00108">
    <property type="entry name" value="PROTEIN_KINASE_ST"/>
    <property type="match status" value="1"/>
</dbReference>
<keyword evidence="4" id="KW-0677">Repeat</keyword>
<dbReference type="PANTHER" id="PTHR44329">
    <property type="entry name" value="SERINE/THREONINE-PROTEIN KINASE TNNI3K-RELATED"/>
    <property type="match status" value="1"/>
</dbReference>
<dbReference type="EC" id="2.7.11.1" evidence="2"/>
<dbReference type="GO" id="GO:0005524">
    <property type="term" value="F:ATP binding"/>
    <property type="evidence" value="ECO:0007669"/>
    <property type="project" value="UniProtKB-KW"/>
</dbReference>
<feature type="domain" description="Protein kinase" evidence="13">
    <location>
        <begin position="112"/>
        <end position="389"/>
    </location>
</feature>
<dbReference type="PROSITE" id="PS50011">
    <property type="entry name" value="PROTEIN_KINASE_DOM"/>
    <property type="match status" value="1"/>
</dbReference>
<comment type="caution">
    <text evidence="14">The sequence shown here is derived from an EMBL/GenBank/DDBJ whole genome shotgun (WGS) entry which is preliminary data.</text>
</comment>
<sequence length="393" mass="44717">MSGSDAGDSSSSAEEKKDKVKARVSRTSLILWHAHQNDVTSVRKLLEEDRSLVQARDYDSRTPLHVASLHGWIDVAKCLIEYGADVNAQDRWKNTPLADAEGAKKHSMIELLKSYGGLSYGQSGSHFEPRPVPPPLPNKCDWEIDPFELDFSNSNTIGKDFRHEVNLLVKLRHPNIVQFLGAVTEKKPLMLITEYLRGGDLHQYLKEKGALSPSTAINFALDIARGMAYLHNEPNVIIHRDLKPRNVLLVNSSADHLKVGDFGLSKLIRVQNSHDVYKMTGETGNRYMAPEVFKHRKYDKKVDVFSFAMILYEMLEGDPPLSNYEPYEAAKYMAEGHRPMFRAKCCISELRELIELCWAADMNQRPSFLEILKRLDKVKENTPSDHHWNIFTS</sequence>